<dbReference type="AlphaFoldDB" id="A0A8H6L904"/>
<dbReference type="Proteomes" id="UP000578531">
    <property type="component" value="Unassembled WGS sequence"/>
</dbReference>
<dbReference type="GeneID" id="59283263"/>
<evidence type="ECO:0000313" key="1">
    <source>
        <dbReference type="EMBL" id="KAF6239981.1"/>
    </source>
</evidence>
<dbReference type="OrthoDB" id="10319044at2759"/>
<evidence type="ECO:0000313" key="2">
    <source>
        <dbReference type="Proteomes" id="UP000578531"/>
    </source>
</evidence>
<reference evidence="1 2" key="1">
    <citation type="journal article" date="2020" name="Genomics">
        <title>Complete, high-quality genomes from long-read metagenomic sequencing of two wolf lichen thalli reveals enigmatic genome architecture.</title>
        <authorList>
            <person name="McKenzie S.K."/>
            <person name="Walston R.F."/>
            <person name="Allen J.L."/>
        </authorList>
    </citation>
    <scope>NUCLEOTIDE SEQUENCE [LARGE SCALE GENOMIC DNA]</scope>
    <source>
        <strain evidence="1">WasteWater2</strain>
    </source>
</reference>
<organism evidence="1 2">
    <name type="scientific">Letharia columbiana</name>
    <dbReference type="NCBI Taxonomy" id="112416"/>
    <lineage>
        <taxon>Eukaryota</taxon>
        <taxon>Fungi</taxon>
        <taxon>Dikarya</taxon>
        <taxon>Ascomycota</taxon>
        <taxon>Pezizomycotina</taxon>
        <taxon>Lecanoromycetes</taxon>
        <taxon>OSLEUM clade</taxon>
        <taxon>Lecanoromycetidae</taxon>
        <taxon>Lecanorales</taxon>
        <taxon>Lecanorineae</taxon>
        <taxon>Parmeliaceae</taxon>
        <taxon>Letharia</taxon>
    </lineage>
</organism>
<gene>
    <name evidence="1" type="ORF">HO173_001589</name>
</gene>
<protein>
    <submittedName>
        <fullName evidence="1">Uncharacterized protein</fullName>
    </submittedName>
</protein>
<accession>A0A8H6L904</accession>
<proteinExistence type="predicted"/>
<keyword evidence="2" id="KW-1185">Reference proteome</keyword>
<dbReference type="RefSeq" id="XP_037169250.1">
    <property type="nucleotide sequence ID" value="XM_037303528.1"/>
</dbReference>
<sequence length="144" mass="16283">MEARLIHAYKVQTINRERREWRIINPLRFGIRVDESQIPDEYKAFFNANISPDVSHFLTNIAGEGGPWDGWTLYAVGNLTYTAESRDRTPYFQVVFVRKERTAEEGAEEKRAGEGSDMVGAKEGVRVEDFPVVKGGCTSVARGK</sequence>
<comment type="caution">
    <text evidence="1">The sequence shown here is derived from an EMBL/GenBank/DDBJ whole genome shotgun (WGS) entry which is preliminary data.</text>
</comment>
<dbReference type="EMBL" id="JACCJC010000004">
    <property type="protein sequence ID" value="KAF6239981.1"/>
    <property type="molecule type" value="Genomic_DNA"/>
</dbReference>
<name>A0A8H6L904_9LECA</name>